<evidence type="ECO:0000313" key="1">
    <source>
        <dbReference type="EMBL" id="SOD38191.1"/>
    </source>
</evidence>
<dbReference type="RefSeq" id="WP_097096123.1">
    <property type="nucleotide sequence ID" value="NZ_OCMY01000001.1"/>
</dbReference>
<keyword evidence="2" id="KW-1185">Reference proteome</keyword>
<accession>A0A286BVL6</accession>
<gene>
    <name evidence="1" type="ORF">SAMN06273570_2582</name>
</gene>
<proteinExistence type="predicted"/>
<evidence type="ECO:0000313" key="2">
    <source>
        <dbReference type="Proteomes" id="UP000219271"/>
    </source>
</evidence>
<reference evidence="2" key="1">
    <citation type="submission" date="2017-09" db="EMBL/GenBank/DDBJ databases">
        <authorList>
            <person name="Varghese N."/>
            <person name="Submissions S."/>
        </authorList>
    </citation>
    <scope>NUCLEOTIDE SEQUENCE [LARGE SCALE GENOMIC DNA]</scope>
    <source>
        <strain evidence="2">JKS000234</strain>
    </source>
</reference>
<dbReference type="OrthoDB" id="7069350at2"/>
<organism evidence="1 2">
    <name type="scientific">Candidatus Pantoea floridensis</name>
    <dbReference type="NCBI Taxonomy" id="1938870"/>
    <lineage>
        <taxon>Bacteria</taxon>
        <taxon>Pseudomonadati</taxon>
        <taxon>Pseudomonadota</taxon>
        <taxon>Gammaproteobacteria</taxon>
        <taxon>Enterobacterales</taxon>
        <taxon>Erwiniaceae</taxon>
        <taxon>Pantoea</taxon>
    </lineage>
</organism>
<dbReference type="AlphaFoldDB" id="A0A286BVL6"/>
<dbReference type="Proteomes" id="UP000219271">
    <property type="component" value="Unassembled WGS sequence"/>
</dbReference>
<name>A0A286BVL6_9GAMM</name>
<sequence>MNIIIEKNNIHILLDSCKDPFIEIKGLPLKKPYELKAEKDGYVLIIQIDAIDIFESIISVNEIDVNFDKFILDKNNYFNDDYMTESIVNAGARKFTNDELYFLVKNNIKKIPLNCPYLGAMLTIISYRIIDDLDKRKNIIDDIVCLKRKYDAAVDDTNPHSIRWFISSSATLAMLLIALDRKEEAKEFLNLVKKNYYRINLNPLCYWNAIQGMILLSLLYIEDDQWELAGNLLLSQFIFSRNSLIDLYNPRNDWLLAQLSDCTALLELGKLSLIISTRCLKNNINSSTRISPFNGNNKIVELSPLFIRFRTLSNKVDFFNTIKEKIDARKNQ</sequence>
<protein>
    <submittedName>
        <fullName evidence="1">Uncharacterized protein</fullName>
    </submittedName>
</protein>
<dbReference type="EMBL" id="OCMY01000001">
    <property type="protein sequence ID" value="SOD38191.1"/>
    <property type="molecule type" value="Genomic_DNA"/>
</dbReference>